<dbReference type="Proteomes" id="UP000297853">
    <property type="component" value="Unassembled WGS sequence"/>
</dbReference>
<reference evidence="1 2" key="1">
    <citation type="submission" date="2019-03" db="EMBL/GenBank/DDBJ databases">
        <title>Genomics of glacier-inhabiting Cryobacterium strains.</title>
        <authorList>
            <person name="Liu Q."/>
            <person name="Xin Y.-H."/>
        </authorList>
    </citation>
    <scope>NUCLEOTIDE SEQUENCE [LARGE SCALE GENOMIC DNA]</scope>
    <source>
        <strain evidence="1 2">TMT1-23-1</strain>
    </source>
</reference>
<proteinExistence type="predicted"/>
<keyword evidence="2" id="KW-1185">Reference proteome</keyword>
<dbReference type="RefSeq" id="WP_134433138.1">
    <property type="nucleotide sequence ID" value="NZ_SOGQ01000088.1"/>
</dbReference>
<comment type="caution">
    <text evidence="1">The sequence shown here is derived from an EMBL/GenBank/DDBJ whole genome shotgun (WGS) entry which is preliminary data.</text>
</comment>
<accession>A0ABY2IVP7</accession>
<sequence length="412" mass="42711">MGADSAYDAAAKIGLSLDTVTDAATGNASALAIVQEKLAEIQAMDGGEKEAAFGENWVLAEASAKRVAEAVKGESSSIEEAIRVAKQKESVDGDTAASNALVEDSYAGVTEAVDTVVTSVVDLAAELDALNGKNLDAREAARQLEEAYDSFDATLKENGPTLNQFGTDLDLTTEKGRQNQAALDGIAGAALAAGQSIVDSGGSYADYQASLNGSREALLVRINDLGITGQAAQDLADKILSIPAEKDFAIYAETATAAARLQKIQDLINGIGKTMSLHVSTGPGSGGITQSEGSVMSFYANGGLTERHVAQIERAGAMRVWAEPETGGEAYIPMSPAKRGRSTAILEDVAGQFGYQLVPVGSQSFADGGRTGPRRSGASARGGDRIYNIYETYDAQATALSVARIENDWGAV</sequence>
<gene>
    <name evidence="1" type="ORF">E3T28_15940</name>
</gene>
<organism evidence="1 2">
    <name type="scientific">Cryobacterium sinapicolor</name>
    <dbReference type="NCBI Taxonomy" id="1259236"/>
    <lineage>
        <taxon>Bacteria</taxon>
        <taxon>Bacillati</taxon>
        <taxon>Actinomycetota</taxon>
        <taxon>Actinomycetes</taxon>
        <taxon>Micrococcales</taxon>
        <taxon>Microbacteriaceae</taxon>
        <taxon>Cryobacterium</taxon>
    </lineage>
</organism>
<name>A0ABY2IVP7_9MICO</name>
<protein>
    <submittedName>
        <fullName evidence="1">Uncharacterized protein</fullName>
    </submittedName>
</protein>
<evidence type="ECO:0000313" key="1">
    <source>
        <dbReference type="EMBL" id="TFC94046.1"/>
    </source>
</evidence>
<evidence type="ECO:0000313" key="2">
    <source>
        <dbReference type="Proteomes" id="UP000297853"/>
    </source>
</evidence>
<dbReference type="EMBL" id="SOGQ01000088">
    <property type="protein sequence ID" value="TFC94046.1"/>
    <property type="molecule type" value="Genomic_DNA"/>
</dbReference>